<keyword evidence="1" id="KW-0472">Membrane</keyword>
<dbReference type="RefSeq" id="WP_248601584.1">
    <property type="nucleotide sequence ID" value="NZ_JAJIAO010000002.1"/>
</dbReference>
<feature type="transmembrane region" description="Helical" evidence="1">
    <location>
        <begin position="126"/>
        <end position="149"/>
    </location>
</feature>
<keyword evidence="3" id="KW-1185">Reference proteome</keyword>
<feature type="transmembrane region" description="Helical" evidence="1">
    <location>
        <begin position="47"/>
        <end position="70"/>
    </location>
</feature>
<proteinExistence type="predicted"/>
<evidence type="ECO:0000256" key="1">
    <source>
        <dbReference type="SAM" id="Phobius"/>
    </source>
</evidence>
<organism evidence="2 3">
    <name type="scientific">Apilactobacillus xinyiensis</name>
    <dbReference type="NCBI Taxonomy" id="2841032"/>
    <lineage>
        <taxon>Bacteria</taxon>
        <taxon>Bacillati</taxon>
        <taxon>Bacillota</taxon>
        <taxon>Bacilli</taxon>
        <taxon>Lactobacillales</taxon>
        <taxon>Lactobacillaceae</taxon>
        <taxon>Apilactobacillus</taxon>
    </lineage>
</organism>
<dbReference type="EMBL" id="JAJIAO010000002">
    <property type="protein sequence ID" value="MCK8624526.1"/>
    <property type="molecule type" value="Genomic_DNA"/>
</dbReference>
<gene>
    <name evidence="2" type="ORF">LNP07_03255</name>
</gene>
<protein>
    <recommendedName>
        <fullName evidence="4">ABC transporter permease</fullName>
    </recommendedName>
</protein>
<accession>A0ABT0I1D4</accession>
<name>A0ABT0I1D4_9LACO</name>
<reference evidence="2 3" key="1">
    <citation type="submission" date="2021-11" db="EMBL/GenBank/DDBJ databases">
        <title>Comparative genomics of bee honey and flower isolates.</title>
        <authorList>
            <person name="Bechtner J.D."/>
            <person name="Gallus M.K."/>
            <person name="Ehrmann M."/>
        </authorList>
    </citation>
    <scope>NUCLEOTIDE SEQUENCE [LARGE SCALE GENOMIC DNA]</scope>
    <source>
        <strain evidence="2 3">M161</strain>
    </source>
</reference>
<keyword evidence="1" id="KW-0812">Transmembrane</keyword>
<evidence type="ECO:0008006" key="4">
    <source>
        <dbReference type="Google" id="ProtNLM"/>
    </source>
</evidence>
<feature type="transmembrane region" description="Helical" evidence="1">
    <location>
        <begin position="91"/>
        <end position="120"/>
    </location>
</feature>
<sequence length="156" mass="18228">MIKLIQLKQVMRNKRFLMFTIFVPCFWFLFMIMMSKNHNFGQNALYYVWYVVAALMGIMGNSVVTFGMRISTSKRYYLLQSKISNYSVWKYLIDSLFSQLVLNLLIVTLISFLGVLLNVLAFNYHFLTVFVLLNLFGIYVSLIGFTMGITMPKSVF</sequence>
<feature type="transmembrane region" description="Helical" evidence="1">
    <location>
        <begin position="16"/>
        <end position="35"/>
    </location>
</feature>
<evidence type="ECO:0000313" key="3">
    <source>
        <dbReference type="Proteomes" id="UP001522905"/>
    </source>
</evidence>
<keyword evidence="1" id="KW-1133">Transmembrane helix</keyword>
<dbReference type="Proteomes" id="UP001522905">
    <property type="component" value="Unassembled WGS sequence"/>
</dbReference>
<evidence type="ECO:0000313" key="2">
    <source>
        <dbReference type="EMBL" id="MCK8624526.1"/>
    </source>
</evidence>
<comment type="caution">
    <text evidence="2">The sequence shown here is derived from an EMBL/GenBank/DDBJ whole genome shotgun (WGS) entry which is preliminary data.</text>
</comment>